<feature type="region of interest" description="Disordered" evidence="1">
    <location>
        <begin position="1"/>
        <end position="84"/>
    </location>
</feature>
<evidence type="ECO:0000256" key="1">
    <source>
        <dbReference type="SAM" id="MobiDB-lite"/>
    </source>
</evidence>
<evidence type="ECO:0000313" key="2">
    <source>
        <dbReference type="EMBL" id="EFH42385.1"/>
    </source>
</evidence>
<accession>D7ML77</accession>
<proteinExistence type="predicted"/>
<dbReference type="HOGENOM" id="CLU_2530570_0_0_1"/>
<dbReference type="AlphaFoldDB" id="D7ML77"/>
<dbReference type="EMBL" id="GL348720">
    <property type="protein sequence ID" value="EFH42385.1"/>
    <property type="molecule type" value="Genomic_DNA"/>
</dbReference>
<organism evidence="3">
    <name type="scientific">Arabidopsis lyrata subsp. lyrata</name>
    <name type="common">Lyre-leaved rock-cress</name>
    <dbReference type="NCBI Taxonomy" id="81972"/>
    <lineage>
        <taxon>Eukaryota</taxon>
        <taxon>Viridiplantae</taxon>
        <taxon>Streptophyta</taxon>
        <taxon>Embryophyta</taxon>
        <taxon>Tracheophyta</taxon>
        <taxon>Spermatophyta</taxon>
        <taxon>Magnoliopsida</taxon>
        <taxon>eudicotyledons</taxon>
        <taxon>Gunneridae</taxon>
        <taxon>Pentapetalae</taxon>
        <taxon>rosids</taxon>
        <taxon>malvids</taxon>
        <taxon>Brassicales</taxon>
        <taxon>Brassicaceae</taxon>
        <taxon>Camelineae</taxon>
        <taxon>Arabidopsis</taxon>
    </lineage>
</organism>
<dbReference type="Gramene" id="Al_scaffold_0008_2051">
    <property type="protein sequence ID" value="Al_scaffold_0008_2051"/>
    <property type="gene ID" value="Al_scaffold_0008_2051"/>
</dbReference>
<feature type="compositionally biased region" description="Basic and acidic residues" evidence="1">
    <location>
        <begin position="55"/>
        <end position="65"/>
    </location>
</feature>
<reference evidence="3" key="1">
    <citation type="journal article" date="2011" name="Nat. Genet.">
        <title>The Arabidopsis lyrata genome sequence and the basis of rapid genome size change.</title>
        <authorList>
            <person name="Hu T.T."/>
            <person name="Pattyn P."/>
            <person name="Bakker E.G."/>
            <person name="Cao J."/>
            <person name="Cheng J.-F."/>
            <person name="Clark R.M."/>
            <person name="Fahlgren N."/>
            <person name="Fawcett J.A."/>
            <person name="Grimwood J."/>
            <person name="Gundlach H."/>
            <person name="Haberer G."/>
            <person name="Hollister J.D."/>
            <person name="Ossowski S."/>
            <person name="Ottilar R.P."/>
            <person name="Salamov A.A."/>
            <person name="Schneeberger K."/>
            <person name="Spannagl M."/>
            <person name="Wang X."/>
            <person name="Yang L."/>
            <person name="Nasrallah M.E."/>
            <person name="Bergelson J."/>
            <person name="Carrington J.C."/>
            <person name="Gaut B.S."/>
            <person name="Schmutz J."/>
            <person name="Mayer K.F.X."/>
            <person name="Van de Peer Y."/>
            <person name="Grigoriev I.V."/>
            <person name="Nordborg M."/>
            <person name="Weigel D."/>
            <person name="Guo Y.-L."/>
        </authorList>
    </citation>
    <scope>NUCLEOTIDE SEQUENCE [LARGE SCALE GENOMIC DNA]</scope>
    <source>
        <strain evidence="3">cv. MN47</strain>
    </source>
</reference>
<keyword evidence="3" id="KW-1185">Reference proteome</keyword>
<sequence>MGLKTETGRGEPTDSGGRGVANMKETISPPAPEERERQGSMPMRRGGGERTISSRLEKNKCEDSLLTKQQQQPPGAGLDECCRR</sequence>
<evidence type="ECO:0000313" key="3">
    <source>
        <dbReference type="Proteomes" id="UP000008694"/>
    </source>
</evidence>
<protein>
    <submittedName>
        <fullName evidence="2">Predicted protein</fullName>
    </submittedName>
</protein>
<dbReference type="Proteomes" id="UP000008694">
    <property type="component" value="Unassembled WGS sequence"/>
</dbReference>
<feature type="compositionally biased region" description="Basic and acidic residues" evidence="1">
    <location>
        <begin position="1"/>
        <end position="12"/>
    </location>
</feature>
<name>D7ML77_ARALL</name>
<gene>
    <name evidence="2" type="ORF">ARALYDRAFT_685231</name>
</gene>